<feature type="chain" id="PRO_5004446214" description="Outer membrane protein Omp28" evidence="1">
    <location>
        <begin position="22"/>
        <end position="271"/>
    </location>
</feature>
<reference evidence="2" key="1">
    <citation type="submission" date="2012-11" db="EMBL/GenBank/DDBJ databases">
        <title>Dependencies among metagenomic species, viruses, plasmids and units of genetic variation.</title>
        <authorList>
            <person name="Nielsen H.B."/>
            <person name="Almeida M."/>
            <person name="Juncker A.S."/>
            <person name="Rasmussen S."/>
            <person name="Li J."/>
            <person name="Sunagawa S."/>
            <person name="Plichta D."/>
            <person name="Gautier L."/>
            <person name="Le Chatelier E."/>
            <person name="Peletier E."/>
            <person name="Bonde I."/>
            <person name="Nielsen T."/>
            <person name="Manichanh C."/>
            <person name="Arumugam M."/>
            <person name="Batto J."/>
            <person name="Santos M.B.Q.D."/>
            <person name="Blom N."/>
            <person name="Borruel N."/>
            <person name="Burgdorf K.S."/>
            <person name="Boumezbeur F."/>
            <person name="Casellas F."/>
            <person name="Dore J."/>
            <person name="Guarner F."/>
            <person name="Hansen T."/>
            <person name="Hildebrand F."/>
            <person name="Kaas R.S."/>
            <person name="Kennedy S."/>
            <person name="Kristiansen K."/>
            <person name="Kultima J.R."/>
            <person name="Leonard P."/>
            <person name="Levenez F."/>
            <person name="Lund O."/>
            <person name="Moumen B."/>
            <person name="Le Paslier D."/>
            <person name="Pons N."/>
            <person name="Pedersen O."/>
            <person name="Prifti E."/>
            <person name="Qin J."/>
            <person name="Raes J."/>
            <person name="Tap J."/>
            <person name="Tims S."/>
            <person name="Ussery D.W."/>
            <person name="Yamada T."/>
            <person name="MetaHit consortium"/>
            <person name="Renault P."/>
            <person name="Sicheritz-Ponten T."/>
            <person name="Bork P."/>
            <person name="Wang J."/>
            <person name="Brunak S."/>
            <person name="Ehrlich S.D."/>
        </authorList>
    </citation>
    <scope>NUCLEOTIDE SEQUENCE [LARGE SCALE GENOMIC DNA]</scope>
</reference>
<accession>R7GVH0</accession>
<keyword evidence="1" id="KW-0732">Signal</keyword>
<organism evidence="2">
    <name type="scientific">Leyella stercorea CAG:629</name>
    <dbReference type="NCBI Taxonomy" id="1263103"/>
    <lineage>
        <taxon>Bacteria</taxon>
        <taxon>Pseudomonadati</taxon>
        <taxon>Bacteroidota</taxon>
        <taxon>Bacteroidia</taxon>
        <taxon>Bacteroidales</taxon>
        <taxon>Prevotellaceae</taxon>
        <taxon>Leyella</taxon>
    </lineage>
</organism>
<gene>
    <name evidence="2" type="ORF">BN741_01019</name>
</gene>
<name>R7GVH0_9BACT</name>
<dbReference type="RefSeq" id="WP_022430241.1">
    <property type="nucleotide sequence ID" value="NZ_FR899242.1"/>
</dbReference>
<evidence type="ECO:0000256" key="1">
    <source>
        <dbReference type="SAM" id="SignalP"/>
    </source>
</evidence>
<sequence>MKLKNILLGAASAIAIFATVACQEVDPNDRLIYVKPAEVGRAVLIEDYTGQECVNCPDGTNAINNIVETYGEKNVIAVGIHSGPLASKGKTSLATEIGDEYYKHWDSQSKLGQPWALFNRATAPNQDYNTWAKYVGVLISKKATLSLSVNNVYDAASRKLTIDVKAFGTDGTTTGKLQVWLIEDGIVAKQKMPNGKINREYVHNHVFRDVANGTWGEDVTVNEGETTEKQYDYTLPEKWNAEKVSVVAFVYDNNEVQQVTKKAVFAETAAE</sequence>
<feature type="signal peptide" evidence="1">
    <location>
        <begin position="1"/>
        <end position="21"/>
    </location>
</feature>
<evidence type="ECO:0008006" key="3">
    <source>
        <dbReference type="Google" id="ProtNLM"/>
    </source>
</evidence>
<dbReference type="Proteomes" id="UP000018072">
    <property type="component" value="Unassembled WGS sequence"/>
</dbReference>
<comment type="caution">
    <text evidence="2">The sequence shown here is derived from an EMBL/GenBank/DDBJ whole genome shotgun (WGS) entry which is preliminary data.</text>
</comment>
<dbReference type="AlphaFoldDB" id="R7GVH0"/>
<dbReference type="EMBL" id="CBIT010000089">
    <property type="protein sequence ID" value="CDE31394.1"/>
    <property type="molecule type" value="Genomic_DNA"/>
</dbReference>
<dbReference type="InterPro" id="IPR021615">
    <property type="entry name" value="Omp28"/>
</dbReference>
<evidence type="ECO:0000313" key="2">
    <source>
        <dbReference type="EMBL" id="CDE31394.1"/>
    </source>
</evidence>
<protein>
    <recommendedName>
        <fullName evidence="3">Outer membrane protein Omp28</fullName>
    </recommendedName>
</protein>
<dbReference type="NCBIfam" id="NF033782">
    <property type="entry name" value="lipoprot_Omp28"/>
    <property type="match status" value="1"/>
</dbReference>
<proteinExistence type="predicted"/>
<dbReference type="STRING" id="1263103.BN741_01019"/>
<dbReference type="PROSITE" id="PS51257">
    <property type="entry name" value="PROKAR_LIPOPROTEIN"/>
    <property type="match status" value="1"/>
</dbReference>
<dbReference type="Gene3D" id="2.60.40.10">
    <property type="entry name" value="Immunoglobulins"/>
    <property type="match status" value="1"/>
</dbReference>
<dbReference type="Pfam" id="PF11551">
    <property type="entry name" value="Omp28"/>
    <property type="match status" value="1"/>
</dbReference>
<dbReference type="InterPro" id="IPR013783">
    <property type="entry name" value="Ig-like_fold"/>
</dbReference>